<sequence>MSGVKMPPIKLIVGLGNIGKPYVGTRHNVGFQFTDEVLAKFGGFFEPNKRFFGETATTHISGDAILVLQPSTLMNLSGRAVSAVISFYKYKPEEILVVHDELDLPPGSIKYKIGGGCAGHNGLKSISSLIGSQNFQRLRIGIGHPRDKQLQTPVADYVLSRPSPDDRILISQAVAKGIEFLPLIAEGKTEDALQKINS</sequence>
<dbReference type="GO" id="GO:0004045">
    <property type="term" value="F:peptidyl-tRNA hydrolase activity"/>
    <property type="evidence" value="ECO:0007669"/>
    <property type="project" value="UniProtKB-UniRule"/>
</dbReference>
<keyword evidence="7" id="KW-0963">Cytoplasm</keyword>
<dbReference type="GO" id="GO:0072344">
    <property type="term" value="P:rescue of stalled ribosome"/>
    <property type="evidence" value="ECO:0007669"/>
    <property type="project" value="UniProtKB-UniRule"/>
</dbReference>
<evidence type="ECO:0000313" key="9">
    <source>
        <dbReference type="Proteomes" id="UP000214610"/>
    </source>
</evidence>
<dbReference type="CDD" id="cd00462">
    <property type="entry name" value="PTH"/>
    <property type="match status" value="1"/>
</dbReference>
<comment type="subcellular location">
    <subcellularLocation>
        <location evidence="7">Cytoplasm</location>
    </subcellularLocation>
</comment>
<dbReference type="Pfam" id="PF01195">
    <property type="entry name" value="Pept_tRNA_hydro"/>
    <property type="match status" value="1"/>
</dbReference>
<feature type="site" description="Discriminates between blocked and unblocked aminoacyl-tRNA" evidence="7">
    <location>
        <position position="17"/>
    </location>
</feature>
<dbReference type="GO" id="GO:0000049">
    <property type="term" value="F:tRNA binding"/>
    <property type="evidence" value="ECO:0007669"/>
    <property type="project" value="UniProtKB-UniRule"/>
</dbReference>
<dbReference type="EC" id="3.1.1.29" evidence="1 7"/>
<dbReference type="HAMAP" id="MF_00083">
    <property type="entry name" value="Pept_tRNA_hydro_bact"/>
    <property type="match status" value="1"/>
</dbReference>
<dbReference type="PANTHER" id="PTHR17224">
    <property type="entry name" value="PEPTIDYL-TRNA HYDROLASE"/>
    <property type="match status" value="1"/>
</dbReference>
<keyword evidence="4 7" id="KW-0694">RNA-binding</keyword>
<dbReference type="GO" id="GO:0005737">
    <property type="term" value="C:cytoplasm"/>
    <property type="evidence" value="ECO:0007669"/>
    <property type="project" value="UniProtKB-SubCell"/>
</dbReference>
<comment type="caution">
    <text evidence="8">The sequence shown here is derived from an EMBL/GenBank/DDBJ whole genome shotgun (WGS) entry which is preliminary data.</text>
</comment>
<comment type="similarity">
    <text evidence="5 7">Belongs to the PTH family.</text>
</comment>
<dbReference type="Gene3D" id="3.40.50.1470">
    <property type="entry name" value="Peptidyl-tRNA hydrolase"/>
    <property type="match status" value="1"/>
</dbReference>
<comment type="subunit">
    <text evidence="7">Monomer.</text>
</comment>
<keyword evidence="2 7" id="KW-0820">tRNA-binding</keyword>
<dbReference type="InterPro" id="IPR036416">
    <property type="entry name" value="Pept_tRNA_hydro_sf"/>
</dbReference>
<dbReference type="Proteomes" id="UP000214610">
    <property type="component" value="Unassembled WGS sequence"/>
</dbReference>
<dbReference type="FunFam" id="3.40.50.1470:FF:000001">
    <property type="entry name" value="Peptidyl-tRNA hydrolase"/>
    <property type="match status" value="1"/>
</dbReference>
<dbReference type="RefSeq" id="WP_066594583.1">
    <property type="nucleotide sequence ID" value="NZ_CAJTBZ010000027.1"/>
</dbReference>
<name>A0A227KRI6_9BURK</name>
<keyword evidence="3 7" id="KW-0378">Hydrolase</keyword>
<evidence type="ECO:0000256" key="4">
    <source>
        <dbReference type="ARBA" id="ARBA00022884"/>
    </source>
</evidence>
<evidence type="ECO:0000256" key="2">
    <source>
        <dbReference type="ARBA" id="ARBA00022555"/>
    </source>
</evidence>
<comment type="function">
    <text evidence="7">Hydrolyzes ribosome-free peptidyl-tRNAs (with 1 or more amino acids incorporated), which drop off the ribosome during protein synthesis, or as a result of ribosome stalling.</text>
</comment>
<comment type="function">
    <text evidence="7">Catalyzes the release of premature peptidyl moieties from peptidyl-tRNA molecules trapped in stalled 50S ribosomal subunits, and thus maintains levels of free tRNAs and 50S ribosomes.</text>
</comment>
<evidence type="ECO:0000313" key="8">
    <source>
        <dbReference type="EMBL" id="OXE50215.1"/>
    </source>
</evidence>
<gene>
    <name evidence="7" type="primary">pth</name>
    <name evidence="8" type="ORF">ADH67_04250</name>
</gene>
<protein>
    <recommendedName>
        <fullName evidence="6 7">Peptidyl-tRNA hydrolase</fullName>
        <shortName evidence="7">Pth</shortName>
        <ecNumber evidence="1 7">3.1.1.29</ecNumber>
    </recommendedName>
</protein>
<dbReference type="PROSITE" id="PS01196">
    <property type="entry name" value="PEPT_TRNA_HYDROL_2"/>
    <property type="match status" value="1"/>
</dbReference>
<evidence type="ECO:0000256" key="5">
    <source>
        <dbReference type="ARBA" id="ARBA00038063"/>
    </source>
</evidence>
<evidence type="ECO:0000256" key="3">
    <source>
        <dbReference type="ARBA" id="ARBA00022801"/>
    </source>
</evidence>
<dbReference type="NCBIfam" id="TIGR00447">
    <property type="entry name" value="pth"/>
    <property type="match status" value="1"/>
</dbReference>
<comment type="caution">
    <text evidence="7">Lacks conserved residue(s) required for the propagation of feature annotation.</text>
</comment>
<feature type="site" description="Stabilizes the basic form of H active site to accept a proton" evidence="7">
    <location>
        <position position="100"/>
    </location>
</feature>
<comment type="catalytic activity">
    <reaction evidence="7">
        <text>an N-acyl-L-alpha-aminoacyl-tRNA + H2O = an N-acyl-L-amino acid + a tRNA + H(+)</text>
        <dbReference type="Rhea" id="RHEA:54448"/>
        <dbReference type="Rhea" id="RHEA-COMP:10123"/>
        <dbReference type="Rhea" id="RHEA-COMP:13883"/>
        <dbReference type="ChEBI" id="CHEBI:15377"/>
        <dbReference type="ChEBI" id="CHEBI:15378"/>
        <dbReference type="ChEBI" id="CHEBI:59874"/>
        <dbReference type="ChEBI" id="CHEBI:78442"/>
        <dbReference type="ChEBI" id="CHEBI:138191"/>
        <dbReference type="EC" id="3.1.1.29"/>
    </reaction>
</comment>
<dbReference type="PANTHER" id="PTHR17224:SF1">
    <property type="entry name" value="PEPTIDYL-TRNA HYDROLASE"/>
    <property type="match status" value="1"/>
</dbReference>
<keyword evidence="9" id="KW-1185">Reference proteome</keyword>
<organism evidence="8 9">
    <name type="scientific">Turicimonas muris</name>
    <dbReference type="NCBI Taxonomy" id="1796652"/>
    <lineage>
        <taxon>Bacteria</taxon>
        <taxon>Pseudomonadati</taxon>
        <taxon>Pseudomonadota</taxon>
        <taxon>Betaproteobacteria</taxon>
        <taxon>Burkholderiales</taxon>
        <taxon>Sutterellaceae</taxon>
        <taxon>Turicimonas</taxon>
    </lineage>
</organism>
<feature type="binding site" evidence="7">
    <location>
        <position position="121"/>
    </location>
    <ligand>
        <name>tRNA</name>
        <dbReference type="ChEBI" id="CHEBI:17843"/>
    </ligand>
</feature>
<evidence type="ECO:0000256" key="7">
    <source>
        <dbReference type="HAMAP-Rule" id="MF_00083"/>
    </source>
</evidence>
<feature type="active site" description="Proton acceptor" evidence="7">
    <location>
        <position position="27"/>
    </location>
</feature>
<dbReference type="AlphaFoldDB" id="A0A227KRI6"/>
<evidence type="ECO:0000256" key="1">
    <source>
        <dbReference type="ARBA" id="ARBA00013260"/>
    </source>
</evidence>
<feature type="binding site" evidence="7">
    <location>
        <position position="22"/>
    </location>
    <ligand>
        <name>tRNA</name>
        <dbReference type="ChEBI" id="CHEBI:17843"/>
    </ligand>
</feature>
<accession>A0A227KRI6</accession>
<dbReference type="SUPFAM" id="SSF53178">
    <property type="entry name" value="Peptidyl-tRNA hydrolase-like"/>
    <property type="match status" value="1"/>
</dbReference>
<dbReference type="InterPro" id="IPR018171">
    <property type="entry name" value="Pept_tRNA_hydro_CS"/>
</dbReference>
<dbReference type="InterPro" id="IPR001328">
    <property type="entry name" value="Pept_tRNA_hydro"/>
</dbReference>
<dbReference type="GO" id="GO:0006515">
    <property type="term" value="P:protein quality control for misfolded or incompletely synthesized proteins"/>
    <property type="evidence" value="ECO:0007669"/>
    <property type="project" value="UniProtKB-UniRule"/>
</dbReference>
<proteinExistence type="inferred from homology"/>
<dbReference type="GeneID" id="78362369"/>
<evidence type="ECO:0000256" key="6">
    <source>
        <dbReference type="ARBA" id="ARBA00050038"/>
    </source>
</evidence>
<dbReference type="EMBL" id="NHMP01000002">
    <property type="protein sequence ID" value="OXE50215.1"/>
    <property type="molecule type" value="Genomic_DNA"/>
</dbReference>
<feature type="binding site" evidence="7">
    <location>
        <position position="75"/>
    </location>
    <ligand>
        <name>tRNA</name>
        <dbReference type="ChEBI" id="CHEBI:17843"/>
    </ligand>
</feature>
<reference evidence="9" key="1">
    <citation type="submission" date="2017-05" db="EMBL/GenBank/DDBJ databases">
        <title>Improved OligoMM genomes.</title>
        <authorList>
            <person name="Garzetti D."/>
        </authorList>
    </citation>
    <scope>NUCLEOTIDE SEQUENCE [LARGE SCALE GENOMIC DNA]</scope>
    <source>
        <strain evidence="9">YL45</strain>
    </source>
</reference>